<evidence type="ECO:0000256" key="1">
    <source>
        <dbReference type="SAM" id="MobiDB-lite"/>
    </source>
</evidence>
<sequence length="173" mass="19243">MGNNFGHSQVQTKPPTVQTASSPTPVTLSVNNQKITRNFRPPSPVDSVERTSLREKLRKSFEDTDASVTETMSRISEQNKLALVTGGGHKKLLPVFLPILVMSSLLIGGAMIAMFIVVLNTFNFCTITTCFEGNGIEFILSDDDIEDMLIFRMKHEDISNLIPSYEEVDIDFD</sequence>
<keyword evidence="2" id="KW-0812">Transmembrane</keyword>
<evidence type="ECO:0000313" key="4">
    <source>
        <dbReference type="Proteomes" id="UP001281761"/>
    </source>
</evidence>
<comment type="caution">
    <text evidence="3">The sequence shown here is derived from an EMBL/GenBank/DDBJ whole genome shotgun (WGS) entry which is preliminary data.</text>
</comment>
<name>A0ABQ9Y3Z5_9EUKA</name>
<keyword evidence="2" id="KW-0472">Membrane</keyword>
<evidence type="ECO:0000256" key="2">
    <source>
        <dbReference type="SAM" id="Phobius"/>
    </source>
</evidence>
<reference evidence="3 4" key="1">
    <citation type="journal article" date="2022" name="bioRxiv">
        <title>Genomics of Preaxostyla Flagellates Illuminates Evolutionary Transitions and the Path Towards Mitochondrial Loss.</title>
        <authorList>
            <person name="Novak L.V.F."/>
            <person name="Treitli S.C."/>
            <person name="Pyrih J."/>
            <person name="Halakuc P."/>
            <person name="Pipaliya S.V."/>
            <person name="Vacek V."/>
            <person name="Brzon O."/>
            <person name="Soukal P."/>
            <person name="Eme L."/>
            <person name="Dacks J.B."/>
            <person name="Karnkowska A."/>
            <person name="Elias M."/>
            <person name="Hampl V."/>
        </authorList>
    </citation>
    <scope>NUCLEOTIDE SEQUENCE [LARGE SCALE GENOMIC DNA]</scope>
    <source>
        <strain evidence="3">NAU3</strain>
        <tissue evidence="3">Gut</tissue>
    </source>
</reference>
<gene>
    <name evidence="3" type="ORF">BLNAU_6511</name>
</gene>
<feature type="region of interest" description="Disordered" evidence="1">
    <location>
        <begin position="1"/>
        <end position="27"/>
    </location>
</feature>
<proteinExistence type="predicted"/>
<organism evidence="3 4">
    <name type="scientific">Blattamonas nauphoetae</name>
    <dbReference type="NCBI Taxonomy" id="2049346"/>
    <lineage>
        <taxon>Eukaryota</taxon>
        <taxon>Metamonada</taxon>
        <taxon>Preaxostyla</taxon>
        <taxon>Oxymonadida</taxon>
        <taxon>Blattamonas</taxon>
    </lineage>
</organism>
<dbReference type="EMBL" id="JARBJD010000037">
    <property type="protein sequence ID" value="KAK2958477.1"/>
    <property type="molecule type" value="Genomic_DNA"/>
</dbReference>
<keyword evidence="2" id="KW-1133">Transmembrane helix</keyword>
<feature type="transmembrane region" description="Helical" evidence="2">
    <location>
        <begin position="95"/>
        <end position="119"/>
    </location>
</feature>
<evidence type="ECO:0000313" key="3">
    <source>
        <dbReference type="EMBL" id="KAK2958477.1"/>
    </source>
</evidence>
<protein>
    <submittedName>
        <fullName evidence="3">Uncharacterized protein</fullName>
    </submittedName>
</protein>
<keyword evidence="4" id="KW-1185">Reference proteome</keyword>
<accession>A0ABQ9Y3Z5</accession>
<dbReference type="Proteomes" id="UP001281761">
    <property type="component" value="Unassembled WGS sequence"/>
</dbReference>